<dbReference type="SMART" id="SM00287">
    <property type="entry name" value="SH3b"/>
    <property type="match status" value="1"/>
</dbReference>
<protein>
    <recommendedName>
        <fullName evidence="2">SH3b domain-containing protein</fullName>
    </recommendedName>
</protein>
<proteinExistence type="predicted"/>
<dbReference type="Gene3D" id="1.25.40.10">
    <property type="entry name" value="Tetratricopeptide repeat domain"/>
    <property type="match status" value="1"/>
</dbReference>
<evidence type="ECO:0000313" key="3">
    <source>
        <dbReference type="EMBL" id="MBB5175032.1"/>
    </source>
</evidence>
<comment type="caution">
    <text evidence="3">The sequence shown here is derived from an EMBL/GenBank/DDBJ whole genome shotgun (WGS) entry which is preliminary data.</text>
</comment>
<dbReference type="Gene3D" id="2.20.110.10">
    <property type="entry name" value="Histone H3 K4-specific methyltransferase SET7/9 N-terminal domain"/>
    <property type="match status" value="3"/>
</dbReference>
<dbReference type="InterPro" id="IPR003409">
    <property type="entry name" value="MORN"/>
</dbReference>
<dbReference type="SUPFAM" id="SSF82185">
    <property type="entry name" value="Histone H3 K4-specific methyltransferase SET7/9 N-terminal domain"/>
    <property type="match status" value="2"/>
</dbReference>
<dbReference type="SMART" id="SM00698">
    <property type="entry name" value="MORN"/>
    <property type="match status" value="4"/>
</dbReference>
<dbReference type="InterPro" id="IPR011990">
    <property type="entry name" value="TPR-like_helical_dom_sf"/>
</dbReference>
<name>A0A840QU33_9BACI</name>
<sequence length="424" mass="48543">MWKTTNVIHEKQKDTNPDLYVKRAEQCLASGSFEQALKECDEAIRYSGGKSHYLFEKVKVLHSINRHSQCRQMIEAYISQFHRDFYEAKLAEVYQLWNGSLCGMKVALQLDSGVRFPEGTVYMNKVRQRSGLNMGVVCFRNGDIYAGEVFDDVPHGYGTLFSEQQVDWKGRWKNGRKKRFHKRWVLLLLVAWFSWDAFFGDNDFDVVDDIRGFFPFGEEANEEEDEVDTGRGAELLFLDVEGANVRYEPHLNSGVVTTVMEGEDLFYTDDVAYDHDGRLWLSVKTSNGEYGWVSEYVIDNIPGDAMNANEDAVHQEDDMVSPFENPDESPNDEVIEFSDGTVYEGEVEQGTPHGYGSFTWANGDTYEGDVYDGLRHGYGVYEFSDGSFYEGEFVDGDFHGHGIFYYPEGSYVQGQFYENDYVGP</sequence>
<accession>A0A840QU33</accession>
<dbReference type="InterPro" id="IPR003646">
    <property type="entry name" value="SH3-like_bac-type"/>
</dbReference>
<dbReference type="SUPFAM" id="SSF48452">
    <property type="entry name" value="TPR-like"/>
    <property type="match status" value="1"/>
</dbReference>
<evidence type="ECO:0000313" key="4">
    <source>
        <dbReference type="Proteomes" id="UP000551878"/>
    </source>
</evidence>
<dbReference type="PANTHER" id="PTHR43215:SF14">
    <property type="entry name" value="RADIAL SPOKE HEAD 1 HOMOLOG"/>
    <property type="match status" value="1"/>
</dbReference>
<reference evidence="3 4" key="1">
    <citation type="submission" date="2020-08" db="EMBL/GenBank/DDBJ databases">
        <title>Genomic Encyclopedia of Type Strains, Phase IV (KMG-IV): sequencing the most valuable type-strain genomes for metagenomic binning, comparative biology and taxonomic classification.</title>
        <authorList>
            <person name="Goeker M."/>
        </authorList>
    </citation>
    <scope>NUCLEOTIDE SEQUENCE [LARGE SCALE GENOMIC DNA]</scope>
    <source>
        <strain evidence="3 4">DSM 24696</strain>
    </source>
</reference>
<gene>
    <name evidence="3" type="ORF">HNQ41_003258</name>
</gene>
<dbReference type="Gene3D" id="2.30.30.40">
    <property type="entry name" value="SH3 Domains"/>
    <property type="match status" value="1"/>
</dbReference>
<feature type="domain" description="SH3b" evidence="2">
    <location>
        <begin position="233"/>
        <end position="301"/>
    </location>
</feature>
<organism evidence="3 4">
    <name type="scientific">Texcoconibacillus texcoconensis</name>
    <dbReference type="NCBI Taxonomy" id="1095777"/>
    <lineage>
        <taxon>Bacteria</taxon>
        <taxon>Bacillati</taxon>
        <taxon>Bacillota</taxon>
        <taxon>Bacilli</taxon>
        <taxon>Bacillales</taxon>
        <taxon>Bacillaceae</taxon>
        <taxon>Texcoconibacillus</taxon>
    </lineage>
</organism>
<evidence type="ECO:0000259" key="2">
    <source>
        <dbReference type="SMART" id="SM00287"/>
    </source>
</evidence>
<keyword evidence="4" id="KW-1185">Reference proteome</keyword>
<dbReference type="AlphaFoldDB" id="A0A840QU33"/>
<dbReference type="RefSeq" id="WP_184665433.1">
    <property type="nucleotide sequence ID" value="NZ_JACHHB010000020.1"/>
</dbReference>
<dbReference type="Pfam" id="PF02493">
    <property type="entry name" value="MORN"/>
    <property type="match status" value="4"/>
</dbReference>
<evidence type="ECO:0000256" key="1">
    <source>
        <dbReference type="ARBA" id="ARBA00022737"/>
    </source>
</evidence>
<dbReference type="Pfam" id="PF08239">
    <property type="entry name" value="SH3_3"/>
    <property type="match status" value="1"/>
</dbReference>
<dbReference type="PANTHER" id="PTHR43215">
    <property type="entry name" value="RADIAL SPOKE HEAD 1 HOMOLOG"/>
    <property type="match status" value="1"/>
</dbReference>
<dbReference type="Proteomes" id="UP000551878">
    <property type="component" value="Unassembled WGS sequence"/>
</dbReference>
<keyword evidence="1" id="KW-0677">Repeat</keyword>
<dbReference type="EMBL" id="JACHHB010000020">
    <property type="protein sequence ID" value="MBB5175032.1"/>
    <property type="molecule type" value="Genomic_DNA"/>
</dbReference>